<accession>A0A2P4XSE9</accession>
<dbReference type="Proteomes" id="UP000237271">
    <property type="component" value="Unassembled WGS sequence"/>
</dbReference>
<gene>
    <name evidence="1" type="ORF">PHPALM_15365</name>
</gene>
<protein>
    <submittedName>
        <fullName evidence="1">Uncharacterized protein</fullName>
    </submittedName>
</protein>
<name>A0A2P4XSE9_9STRA</name>
<reference evidence="1 2" key="1">
    <citation type="journal article" date="2017" name="Genome Biol. Evol.">
        <title>Phytophthora megakarya and P. palmivora, closely related causal agents of cacao black pod rot, underwent increases in genome sizes and gene numbers by different mechanisms.</title>
        <authorList>
            <person name="Ali S.S."/>
            <person name="Shao J."/>
            <person name="Lary D.J."/>
            <person name="Kronmiller B."/>
            <person name="Shen D."/>
            <person name="Strem M.D."/>
            <person name="Amoako-Attah I."/>
            <person name="Akrofi A.Y."/>
            <person name="Begoude B.A."/>
            <person name="Ten Hoopen G.M."/>
            <person name="Coulibaly K."/>
            <person name="Kebe B.I."/>
            <person name="Melnick R.L."/>
            <person name="Guiltinan M.J."/>
            <person name="Tyler B.M."/>
            <person name="Meinhardt L.W."/>
            <person name="Bailey B.A."/>
        </authorList>
    </citation>
    <scope>NUCLEOTIDE SEQUENCE [LARGE SCALE GENOMIC DNA]</scope>
    <source>
        <strain evidence="2">sbr112.9</strain>
    </source>
</reference>
<dbReference type="AlphaFoldDB" id="A0A2P4XSE9"/>
<evidence type="ECO:0000313" key="2">
    <source>
        <dbReference type="Proteomes" id="UP000237271"/>
    </source>
</evidence>
<proteinExistence type="predicted"/>
<dbReference type="OrthoDB" id="139382at2759"/>
<feature type="non-terminal residue" evidence="1">
    <location>
        <position position="1"/>
    </location>
</feature>
<keyword evidence="2" id="KW-1185">Reference proteome</keyword>
<comment type="caution">
    <text evidence="1">The sequence shown here is derived from an EMBL/GenBank/DDBJ whole genome shotgun (WGS) entry which is preliminary data.</text>
</comment>
<evidence type="ECO:0000313" key="1">
    <source>
        <dbReference type="EMBL" id="POM68473.1"/>
    </source>
</evidence>
<organism evidence="1 2">
    <name type="scientific">Phytophthora palmivora</name>
    <dbReference type="NCBI Taxonomy" id="4796"/>
    <lineage>
        <taxon>Eukaryota</taxon>
        <taxon>Sar</taxon>
        <taxon>Stramenopiles</taxon>
        <taxon>Oomycota</taxon>
        <taxon>Peronosporomycetes</taxon>
        <taxon>Peronosporales</taxon>
        <taxon>Peronosporaceae</taxon>
        <taxon>Phytophthora</taxon>
    </lineage>
</organism>
<sequence>KPLFVVLMFQAPRSKIQRCVSPSHPFTCCAPPRRNECDVNASATPAALETRSSSRFTCGVDGAKFRAAATGTSGKLSIKAANGAAWVMRAIAIAWGGQVTKSASGKSKMPCSSDVFIRMKCTKNTSAASTSRLCFRTRDKSEALPNRYYNKHNKAASW</sequence>
<dbReference type="EMBL" id="NCKW01008191">
    <property type="protein sequence ID" value="POM68473.1"/>
    <property type="molecule type" value="Genomic_DNA"/>
</dbReference>